<dbReference type="InterPro" id="IPR006353">
    <property type="entry name" value="HAD-SF_hydro_IIA_CECR5"/>
</dbReference>
<dbReference type="PANTHER" id="PTHR14269:SF57">
    <property type="entry name" value="SUPERFAMILY HYDROLASE, PUTATIVE (AFU_ORTHOLOGUE AFUA_2G02580)-RELATED"/>
    <property type="match status" value="1"/>
</dbReference>
<dbReference type="InterPro" id="IPR036412">
    <property type="entry name" value="HAD-like_sf"/>
</dbReference>
<evidence type="ECO:0000313" key="1">
    <source>
        <dbReference type="EMBL" id="OWO98947.1"/>
    </source>
</evidence>
<dbReference type="Pfam" id="PF13344">
    <property type="entry name" value="Hydrolase_6"/>
    <property type="match status" value="1"/>
</dbReference>
<dbReference type="STRING" id="503106.A0A218YU83"/>
<reference evidence="1 2" key="1">
    <citation type="submission" date="2017-04" db="EMBL/GenBank/DDBJ databases">
        <title>Draft genome sequence of Marssonina coronaria NL1: causal agent of apple blotch.</title>
        <authorList>
            <person name="Cheng Q."/>
        </authorList>
    </citation>
    <scope>NUCLEOTIDE SEQUENCE [LARGE SCALE GENOMIC DNA]</scope>
    <source>
        <strain evidence="1 2">NL1</strain>
    </source>
</reference>
<dbReference type="NCBIfam" id="TIGR01460">
    <property type="entry name" value="HAD-SF-IIA"/>
    <property type="match status" value="1"/>
</dbReference>
<dbReference type="Gene3D" id="3.40.50.1000">
    <property type="entry name" value="HAD superfamily/HAD-like"/>
    <property type="match status" value="2"/>
</dbReference>
<dbReference type="FunCoup" id="A0A218YU83">
    <property type="interactions" value="239"/>
</dbReference>
<gene>
    <name evidence="1" type="ORF">B2J93_6097</name>
</gene>
<sequence length="446" mass="49603">MQRSISPLQNGLRRQHILSWGSSPAAFVSRPYNTLHRRYLSSQTYSAALRHSTCIQSPKSRFFRDRLFSSEAEPLREIPEFAFAFDIDGVLLRSSTPLPGASKALAYLQKNSIPFILLTNGGGKIESERVQELSEKLGVPLSEDNFVQSHTPFKDLLDDNGPRKGLRNSTILVTGGDGDKCRQVAESYGFKHVVTPADIITAEPDIWPFSQAFSEYYKSTARPLPNSLDPSKAADPLKIDAIFVFNDPRDWALDTQIIIDLLMSKQGILGTYSEMNGNTTLPDNGWQKDGTPKLYFSNPDLLWAAAYPLPRFGQGAFQAALTGVWRQATSQPKLHCITIGKPHRASYKYAEKVLNKHRTEILGGSSVTESSPLLKVFMIGDNPESDIRGSNSYDSKSKAAWSSILVKTGVYQDGAVPSYEPDVIVDDVLEGVKWALKERRWKGEIE</sequence>
<name>A0A218YU83_9HELO</name>
<dbReference type="InterPro" id="IPR050324">
    <property type="entry name" value="CDP-alcohol_PTase-I"/>
</dbReference>
<protein>
    <recommendedName>
        <fullName evidence="3">HAD superfamily hydrolase</fullName>
    </recommendedName>
</protein>
<dbReference type="SUPFAM" id="SSF56784">
    <property type="entry name" value="HAD-like"/>
    <property type="match status" value="1"/>
</dbReference>
<organism evidence="1 2">
    <name type="scientific">Diplocarpon coronariae</name>
    <dbReference type="NCBI Taxonomy" id="2795749"/>
    <lineage>
        <taxon>Eukaryota</taxon>
        <taxon>Fungi</taxon>
        <taxon>Dikarya</taxon>
        <taxon>Ascomycota</taxon>
        <taxon>Pezizomycotina</taxon>
        <taxon>Leotiomycetes</taxon>
        <taxon>Helotiales</taxon>
        <taxon>Drepanopezizaceae</taxon>
        <taxon>Diplocarpon</taxon>
    </lineage>
</organism>
<dbReference type="EMBL" id="MZNU01000373">
    <property type="protein sequence ID" value="OWO98947.1"/>
    <property type="molecule type" value="Genomic_DNA"/>
</dbReference>
<proteinExistence type="predicted"/>
<dbReference type="Proteomes" id="UP000242519">
    <property type="component" value="Unassembled WGS sequence"/>
</dbReference>
<dbReference type="InParanoid" id="A0A218YU83"/>
<evidence type="ECO:0008006" key="3">
    <source>
        <dbReference type="Google" id="ProtNLM"/>
    </source>
</evidence>
<dbReference type="PANTHER" id="PTHR14269">
    <property type="entry name" value="CDP-DIACYLGLYCEROL--GLYCEROL-3-PHOSPHATE 3-PHOSPHATIDYLTRANSFERASE-RELATED"/>
    <property type="match status" value="1"/>
</dbReference>
<dbReference type="OrthoDB" id="10251048at2759"/>
<dbReference type="FunFam" id="3.40.50.1000:FF:000069">
    <property type="entry name" value="HAD-superfamily subfamily IIA hydrolase"/>
    <property type="match status" value="1"/>
</dbReference>
<dbReference type="NCBIfam" id="TIGR01456">
    <property type="entry name" value="CECR5"/>
    <property type="match status" value="1"/>
</dbReference>
<dbReference type="GO" id="GO:0046474">
    <property type="term" value="P:glycerophospholipid biosynthetic process"/>
    <property type="evidence" value="ECO:0007669"/>
    <property type="project" value="TreeGrafter"/>
</dbReference>
<dbReference type="InterPro" id="IPR023214">
    <property type="entry name" value="HAD_sf"/>
</dbReference>
<accession>A0A218YU83</accession>
<dbReference type="AlphaFoldDB" id="A0A218YU83"/>
<dbReference type="Pfam" id="PF13242">
    <property type="entry name" value="Hydrolase_like"/>
    <property type="match status" value="1"/>
</dbReference>
<comment type="caution">
    <text evidence="1">The sequence shown here is derived from an EMBL/GenBank/DDBJ whole genome shotgun (WGS) entry which is preliminary data.</text>
</comment>
<dbReference type="InterPro" id="IPR006357">
    <property type="entry name" value="HAD-SF_hydro_IIA"/>
</dbReference>
<keyword evidence="2" id="KW-1185">Reference proteome</keyword>
<evidence type="ECO:0000313" key="2">
    <source>
        <dbReference type="Proteomes" id="UP000242519"/>
    </source>
</evidence>
<dbReference type="GO" id="GO:0005739">
    <property type="term" value="C:mitochondrion"/>
    <property type="evidence" value="ECO:0007669"/>
    <property type="project" value="TreeGrafter"/>
</dbReference>